<dbReference type="EMBL" id="MH460463">
    <property type="protein sequence ID" value="AXG67277.1"/>
    <property type="molecule type" value="Genomic_DNA"/>
</dbReference>
<accession>A0A384ZYG8</accession>
<evidence type="ECO:0000313" key="1">
    <source>
        <dbReference type="EMBL" id="AXG67277.1"/>
    </source>
</evidence>
<protein>
    <submittedName>
        <fullName evidence="1">Uncharacterized protein</fullName>
    </submittedName>
</protein>
<name>A0A384ZYG8_9CAUD</name>
<organism evidence="1 2">
    <name type="scientific">Dickeya phage vB_DsoM_AD1</name>
    <dbReference type="NCBI Taxonomy" id="2283029"/>
    <lineage>
        <taxon>Viruses</taxon>
        <taxon>Duplodnaviria</taxon>
        <taxon>Heunggongvirae</taxon>
        <taxon>Uroviricota</taxon>
        <taxon>Caudoviricetes</taxon>
        <taxon>Alexandravirus</taxon>
        <taxon>Alexandravirus AD1</taxon>
    </lineage>
</organism>
<evidence type="ECO:0000313" key="2">
    <source>
        <dbReference type="Proteomes" id="UP000262440"/>
    </source>
</evidence>
<dbReference type="Proteomes" id="UP000262440">
    <property type="component" value="Segment"/>
</dbReference>
<reference evidence="1 2" key="1">
    <citation type="journal article" date="2018" name="Front. Microbiol.">
        <title>Jumbo Bacteriophages Are Represented Within an Increasing Diversity of Environmental Viruses Infecting the Emerging Phytopathogen, Dickeya solani.</title>
        <authorList>
            <person name="Day A.W."/>
            <person name="Ahn J."/>
            <person name="Salmond G.P.C."/>
        </authorList>
    </citation>
    <scope>NUCLEOTIDE SEQUENCE [LARGE SCALE GENOMIC DNA]</scope>
</reference>
<keyword evidence="2" id="KW-1185">Reference proteome</keyword>
<gene>
    <name evidence="1" type="ORF">AD1_233</name>
</gene>
<sequence>MMNNLVGLVAALDHCRFYAENMVHIQFGSSLCVVPPEAPYNQPINERRLHSLAESIELAFDNAISRTDLEFPIQGILYRFRSLFGQYAAQYREDLSRGNPYKAKQETLTPAVPECLPGEHEKEFASRFLKYTADQVQAFLTMVYFDQYAREQTDCWLPAPAPAFDHPTNTFNESPLAFTATHNVLVNHLMEAMLKTYSDTLDIHVSLRDYGVSVLFPLVAECRNVIYAAWPIPNAKGQKANV</sequence>
<proteinExistence type="predicted"/>